<dbReference type="Proteomes" id="UP000186132">
    <property type="component" value="Unassembled WGS sequence"/>
</dbReference>
<keyword evidence="2" id="KW-1185">Reference proteome</keyword>
<organism evidence="1 2">
    <name type="scientific">Jatrophihabitans endophyticus</name>
    <dbReference type="NCBI Taxonomy" id="1206085"/>
    <lineage>
        <taxon>Bacteria</taxon>
        <taxon>Bacillati</taxon>
        <taxon>Actinomycetota</taxon>
        <taxon>Actinomycetes</taxon>
        <taxon>Jatrophihabitantales</taxon>
        <taxon>Jatrophihabitantaceae</taxon>
        <taxon>Jatrophihabitans</taxon>
    </lineage>
</organism>
<gene>
    <name evidence="1" type="ORF">SAMN05443575_0291</name>
</gene>
<dbReference type="AlphaFoldDB" id="A0A1M5CMG0"/>
<name>A0A1M5CMG0_9ACTN</name>
<dbReference type="STRING" id="1206085.SAMN05443575_0291"/>
<reference evidence="1 2" key="1">
    <citation type="submission" date="2016-11" db="EMBL/GenBank/DDBJ databases">
        <authorList>
            <person name="Jaros S."/>
            <person name="Januszkiewicz K."/>
            <person name="Wedrychowicz H."/>
        </authorList>
    </citation>
    <scope>NUCLEOTIDE SEQUENCE [LARGE SCALE GENOMIC DNA]</scope>
    <source>
        <strain evidence="1 2">DSM 45627</strain>
    </source>
</reference>
<evidence type="ECO:0000313" key="1">
    <source>
        <dbReference type="EMBL" id="SHF55891.1"/>
    </source>
</evidence>
<sequence length="96" mass="10407">MTSAAAGALQAFVVVTEYDPADGERAPVREHAYDLEHAQLAGHETRASVPVVFPAAERGWSATPQAPRCRRCGEAVDETVRRVDAGSTTTSRRRTR</sequence>
<accession>A0A1M5CMG0</accession>
<proteinExistence type="predicted"/>
<dbReference type="EMBL" id="FQVU01000001">
    <property type="protein sequence ID" value="SHF55891.1"/>
    <property type="molecule type" value="Genomic_DNA"/>
</dbReference>
<evidence type="ECO:0000313" key="2">
    <source>
        <dbReference type="Proteomes" id="UP000186132"/>
    </source>
</evidence>
<dbReference type="RefSeq" id="WP_073385022.1">
    <property type="nucleotide sequence ID" value="NZ_FQVU01000001.1"/>
</dbReference>
<protein>
    <submittedName>
        <fullName evidence="1">Uncharacterized protein</fullName>
    </submittedName>
</protein>